<dbReference type="InterPro" id="IPR036291">
    <property type="entry name" value="NAD(P)-bd_dom_sf"/>
</dbReference>
<dbReference type="Proteomes" id="UP000316184">
    <property type="component" value="Unassembled WGS sequence"/>
</dbReference>
<keyword evidence="5" id="KW-1185">Reference proteome</keyword>
<keyword evidence="2" id="KW-0560">Oxidoreductase</keyword>
<dbReference type="GO" id="GO:0016491">
    <property type="term" value="F:oxidoreductase activity"/>
    <property type="evidence" value="ECO:0007669"/>
    <property type="project" value="UniProtKB-KW"/>
</dbReference>
<reference evidence="4 5" key="1">
    <citation type="submission" date="2019-06" db="EMBL/GenBank/DDBJ databases">
        <title>Sequencing the genomes of 1000 actinobacteria strains.</title>
        <authorList>
            <person name="Klenk H.-P."/>
        </authorList>
    </citation>
    <scope>NUCLEOTIDE SEQUENCE [LARGE SCALE GENOMIC DNA]</scope>
    <source>
        <strain evidence="4 5">DSM 46699</strain>
    </source>
</reference>
<evidence type="ECO:0000313" key="5">
    <source>
        <dbReference type="Proteomes" id="UP000316184"/>
    </source>
</evidence>
<evidence type="ECO:0000256" key="1">
    <source>
        <dbReference type="ARBA" id="ARBA00006484"/>
    </source>
</evidence>
<dbReference type="RefSeq" id="WP_145735779.1">
    <property type="nucleotide sequence ID" value="NZ_VIWX01000001.1"/>
</dbReference>
<dbReference type="Pfam" id="PF13561">
    <property type="entry name" value="adh_short_C2"/>
    <property type="match status" value="1"/>
</dbReference>
<dbReference type="FunFam" id="3.40.50.720:FF:000084">
    <property type="entry name" value="Short-chain dehydrogenase reductase"/>
    <property type="match status" value="1"/>
</dbReference>
<protein>
    <submittedName>
        <fullName evidence="4">NAD(P)-dependent dehydrogenase (Short-subunit alcohol dehydrogenase family)</fullName>
    </submittedName>
</protein>
<gene>
    <name evidence="4" type="ORF">FHU35_11211</name>
</gene>
<dbReference type="PANTHER" id="PTHR43639:SF1">
    <property type="entry name" value="SHORT-CHAIN DEHYDROGENASE_REDUCTASE FAMILY PROTEIN"/>
    <property type="match status" value="1"/>
</dbReference>
<dbReference type="EMBL" id="VIWX01000001">
    <property type="protein sequence ID" value="TWG07594.1"/>
    <property type="molecule type" value="Genomic_DNA"/>
</dbReference>
<dbReference type="InterPro" id="IPR057326">
    <property type="entry name" value="KR_dom"/>
</dbReference>
<sequence length="253" mass="26588">MSSSAICLITGGSRGLGRATALKLAESGVDVIITYRSGKDEATSVVEAVEALGRRAVALHLETTDFGAFAAFAASVRRELETRWGRDTFDFLVNNAGSTIRTPVGETTEEAFDLMVNVHLKGTFFLTQALLPLLADGGRIVNVSTALTRIVNETVSVYAAVKSAVDTYSLYLAKELGSRRISVNTVAPGPVATDFGGGAIRDNAEFREVIAGQAALGRVGEPEDIAGAIVALLQPGSGWITAQRIEVSGGMRL</sequence>
<dbReference type="OrthoDB" id="9803333at2"/>
<comment type="similarity">
    <text evidence="1">Belongs to the short-chain dehydrogenases/reductases (SDR) family.</text>
</comment>
<dbReference type="Gene3D" id="3.40.50.720">
    <property type="entry name" value="NAD(P)-binding Rossmann-like Domain"/>
    <property type="match status" value="1"/>
</dbReference>
<dbReference type="SUPFAM" id="SSF51735">
    <property type="entry name" value="NAD(P)-binding Rossmann-fold domains"/>
    <property type="match status" value="1"/>
</dbReference>
<evidence type="ECO:0000259" key="3">
    <source>
        <dbReference type="SMART" id="SM00822"/>
    </source>
</evidence>
<dbReference type="PANTHER" id="PTHR43639">
    <property type="entry name" value="OXIDOREDUCTASE, SHORT-CHAIN DEHYDROGENASE/REDUCTASE FAMILY (AFU_ORTHOLOGUE AFUA_5G02870)"/>
    <property type="match status" value="1"/>
</dbReference>
<evidence type="ECO:0000313" key="4">
    <source>
        <dbReference type="EMBL" id="TWG07594.1"/>
    </source>
</evidence>
<dbReference type="PRINTS" id="PR00080">
    <property type="entry name" value="SDRFAMILY"/>
</dbReference>
<comment type="caution">
    <text evidence="4">The sequence shown here is derived from an EMBL/GenBank/DDBJ whole genome shotgun (WGS) entry which is preliminary data.</text>
</comment>
<name>A0A561V7K3_9PSEU</name>
<feature type="domain" description="Ketoreductase" evidence="3">
    <location>
        <begin position="5"/>
        <end position="189"/>
    </location>
</feature>
<proteinExistence type="inferred from homology"/>
<accession>A0A561V7K3</accession>
<dbReference type="PRINTS" id="PR00081">
    <property type="entry name" value="GDHRDH"/>
</dbReference>
<organism evidence="4 5">
    <name type="scientific">Saccharopolyspora dendranthemae</name>
    <dbReference type="NCBI Taxonomy" id="1181886"/>
    <lineage>
        <taxon>Bacteria</taxon>
        <taxon>Bacillati</taxon>
        <taxon>Actinomycetota</taxon>
        <taxon>Actinomycetes</taxon>
        <taxon>Pseudonocardiales</taxon>
        <taxon>Pseudonocardiaceae</taxon>
        <taxon>Saccharopolyspora</taxon>
    </lineage>
</organism>
<dbReference type="InterPro" id="IPR002347">
    <property type="entry name" value="SDR_fam"/>
</dbReference>
<evidence type="ECO:0000256" key="2">
    <source>
        <dbReference type="ARBA" id="ARBA00023002"/>
    </source>
</evidence>
<dbReference type="SMART" id="SM00822">
    <property type="entry name" value="PKS_KR"/>
    <property type="match status" value="1"/>
</dbReference>
<dbReference type="AlphaFoldDB" id="A0A561V7K3"/>